<keyword evidence="1" id="KW-0812">Transmembrane</keyword>
<evidence type="ECO:0000256" key="1">
    <source>
        <dbReference type="SAM" id="Phobius"/>
    </source>
</evidence>
<name>A0ABQ5HUS5_9ASTR</name>
<dbReference type="Proteomes" id="UP001151760">
    <property type="component" value="Unassembled WGS sequence"/>
</dbReference>
<proteinExistence type="predicted"/>
<reference evidence="2" key="1">
    <citation type="journal article" date="2022" name="Int. J. Mol. Sci.">
        <title>Draft Genome of Tanacetum Coccineum: Genomic Comparison of Closely Related Tanacetum-Family Plants.</title>
        <authorList>
            <person name="Yamashiro T."/>
            <person name="Shiraishi A."/>
            <person name="Nakayama K."/>
            <person name="Satake H."/>
        </authorList>
    </citation>
    <scope>NUCLEOTIDE SEQUENCE</scope>
</reference>
<dbReference type="EMBL" id="BQNB010020036">
    <property type="protein sequence ID" value="GJT91626.1"/>
    <property type="molecule type" value="Genomic_DNA"/>
</dbReference>
<feature type="transmembrane region" description="Helical" evidence="1">
    <location>
        <begin position="142"/>
        <end position="162"/>
    </location>
</feature>
<feature type="transmembrane region" description="Helical" evidence="1">
    <location>
        <begin position="64"/>
        <end position="88"/>
    </location>
</feature>
<keyword evidence="3" id="KW-1185">Reference proteome</keyword>
<sequence length="174" mass="18220">MTTSKLLSLIVPGQMTHLVASSTLDSARPCIMQGAFLTQGKASSIPTVFSWGDSISPDGFLPSILLLLVIIVAVAIVIMVILVVVVVVKGKGLVKLPHSNEAGANEFHQDKASSVRVPVANFTLQSTTQLLWRNTDSIRASLGPVLVLSVFAMVAACASKAAKTLSATSFLMAS</sequence>
<protein>
    <submittedName>
        <fullName evidence="2">Uncharacterized protein</fullName>
    </submittedName>
</protein>
<comment type="caution">
    <text evidence="2">The sequence shown here is derived from an EMBL/GenBank/DDBJ whole genome shotgun (WGS) entry which is preliminary data.</text>
</comment>
<evidence type="ECO:0000313" key="3">
    <source>
        <dbReference type="Proteomes" id="UP001151760"/>
    </source>
</evidence>
<keyword evidence="1" id="KW-1133">Transmembrane helix</keyword>
<keyword evidence="1" id="KW-0472">Membrane</keyword>
<organism evidence="2 3">
    <name type="scientific">Tanacetum coccineum</name>
    <dbReference type="NCBI Taxonomy" id="301880"/>
    <lineage>
        <taxon>Eukaryota</taxon>
        <taxon>Viridiplantae</taxon>
        <taxon>Streptophyta</taxon>
        <taxon>Embryophyta</taxon>
        <taxon>Tracheophyta</taxon>
        <taxon>Spermatophyta</taxon>
        <taxon>Magnoliopsida</taxon>
        <taxon>eudicotyledons</taxon>
        <taxon>Gunneridae</taxon>
        <taxon>Pentapetalae</taxon>
        <taxon>asterids</taxon>
        <taxon>campanulids</taxon>
        <taxon>Asterales</taxon>
        <taxon>Asteraceae</taxon>
        <taxon>Asteroideae</taxon>
        <taxon>Anthemideae</taxon>
        <taxon>Anthemidinae</taxon>
        <taxon>Tanacetum</taxon>
    </lineage>
</organism>
<reference evidence="2" key="2">
    <citation type="submission" date="2022-01" db="EMBL/GenBank/DDBJ databases">
        <authorList>
            <person name="Yamashiro T."/>
            <person name="Shiraishi A."/>
            <person name="Satake H."/>
            <person name="Nakayama K."/>
        </authorList>
    </citation>
    <scope>NUCLEOTIDE SEQUENCE</scope>
</reference>
<evidence type="ECO:0000313" key="2">
    <source>
        <dbReference type="EMBL" id="GJT91626.1"/>
    </source>
</evidence>
<accession>A0ABQ5HUS5</accession>
<gene>
    <name evidence="2" type="ORF">Tco_1080471</name>
</gene>